<feature type="chain" id="PRO_5032443540" evidence="1">
    <location>
        <begin position="24"/>
        <end position="74"/>
    </location>
</feature>
<keyword evidence="1" id="KW-0732">Signal</keyword>
<reference evidence="2" key="1">
    <citation type="submission" date="2021-01" db="EMBL/GenBank/DDBJ databases">
        <authorList>
            <consortium name="Genoscope - CEA"/>
            <person name="William W."/>
        </authorList>
    </citation>
    <scope>NUCLEOTIDE SEQUENCE</scope>
</reference>
<sequence length="74" mass="8264">MNLKFFLLIASLLLVCIASSCSAVIPVFRNRKLILSVLQVNEGEDGEIHTRKEKQISVNFSRSPPAKGWICCDD</sequence>
<gene>
    <name evidence="2" type="ORF">DARMORV10_C01P45160.1</name>
</gene>
<evidence type="ECO:0000256" key="1">
    <source>
        <dbReference type="SAM" id="SignalP"/>
    </source>
</evidence>
<organism evidence="2">
    <name type="scientific">Brassica napus</name>
    <name type="common">Rape</name>
    <dbReference type="NCBI Taxonomy" id="3708"/>
    <lineage>
        <taxon>Eukaryota</taxon>
        <taxon>Viridiplantae</taxon>
        <taxon>Streptophyta</taxon>
        <taxon>Embryophyta</taxon>
        <taxon>Tracheophyta</taxon>
        <taxon>Spermatophyta</taxon>
        <taxon>Magnoliopsida</taxon>
        <taxon>eudicotyledons</taxon>
        <taxon>Gunneridae</taxon>
        <taxon>Pentapetalae</taxon>
        <taxon>rosids</taxon>
        <taxon>malvids</taxon>
        <taxon>Brassicales</taxon>
        <taxon>Brassicaceae</taxon>
        <taxon>Brassiceae</taxon>
        <taxon>Brassica</taxon>
    </lineage>
</organism>
<name>A0A816RV46_BRANA</name>
<evidence type="ECO:0000313" key="2">
    <source>
        <dbReference type="EMBL" id="CAF2077795.1"/>
    </source>
</evidence>
<dbReference type="PROSITE" id="PS51257">
    <property type="entry name" value="PROKAR_LIPOPROTEIN"/>
    <property type="match status" value="1"/>
</dbReference>
<proteinExistence type="predicted"/>
<dbReference type="Proteomes" id="UP001295469">
    <property type="component" value="Chromosome C01"/>
</dbReference>
<dbReference type="EMBL" id="HG994365">
    <property type="protein sequence ID" value="CAF2077795.1"/>
    <property type="molecule type" value="Genomic_DNA"/>
</dbReference>
<dbReference type="AlphaFoldDB" id="A0A816RV46"/>
<accession>A0A816RV46</accession>
<protein>
    <submittedName>
        <fullName evidence="2">(rape) hypothetical protein</fullName>
    </submittedName>
</protein>
<feature type="signal peptide" evidence="1">
    <location>
        <begin position="1"/>
        <end position="23"/>
    </location>
</feature>